<comment type="function">
    <text evidence="4 8">Catalyzes the interconversion of 2-phosphoglycerate and 3-phosphoglycerate.</text>
</comment>
<name>A0A5A5TYU6_LEUCI</name>
<comment type="caution">
    <text evidence="9">The sequence shown here is derived from an EMBL/GenBank/DDBJ whole genome shotgun (WGS) entry which is preliminary data.</text>
</comment>
<dbReference type="InterPro" id="IPR013078">
    <property type="entry name" value="His_Pase_superF_clade-1"/>
</dbReference>
<dbReference type="EMBL" id="BJJW01000006">
    <property type="protein sequence ID" value="GDZ83971.1"/>
    <property type="molecule type" value="Genomic_DNA"/>
</dbReference>
<dbReference type="Pfam" id="PF00300">
    <property type="entry name" value="His_Phos_1"/>
    <property type="match status" value="1"/>
</dbReference>
<feature type="active site" description="Proton donor/acceptor" evidence="4 5">
    <location>
        <position position="88"/>
    </location>
</feature>
<dbReference type="GeneID" id="61102582"/>
<feature type="binding site" evidence="4 6">
    <location>
        <begin position="9"/>
        <end position="16"/>
    </location>
    <ligand>
        <name>substrate</name>
    </ligand>
</feature>
<feature type="binding site" evidence="4 6">
    <location>
        <begin position="115"/>
        <end position="116"/>
    </location>
    <ligand>
        <name>substrate</name>
    </ligand>
</feature>
<feature type="binding site" evidence="4 6">
    <location>
        <begin position="22"/>
        <end position="23"/>
    </location>
    <ligand>
        <name>substrate</name>
    </ligand>
</feature>
<comment type="caution">
    <text evidence="4">Lacks conserved residue(s) required for the propagation of feature annotation.</text>
</comment>
<dbReference type="GO" id="GO:0006094">
    <property type="term" value="P:gluconeogenesis"/>
    <property type="evidence" value="ECO:0007669"/>
    <property type="project" value="UniProtKB-UniRule"/>
</dbReference>
<dbReference type="Gene3D" id="3.40.50.1240">
    <property type="entry name" value="Phosphoglycerate mutase-like"/>
    <property type="match status" value="1"/>
</dbReference>
<dbReference type="InterPro" id="IPR005952">
    <property type="entry name" value="Phosphogly_mut1"/>
</dbReference>
<protein>
    <recommendedName>
        <fullName evidence="4 8">2,3-bisphosphoglycerate-dependent phosphoglycerate mutase</fullName>
        <shortName evidence="4">BPG-dependent PGAM</shortName>
        <shortName evidence="4">PGAM</shortName>
        <shortName evidence="4">Phosphoglyceromutase</shortName>
        <shortName evidence="4">dPGM</shortName>
        <ecNumber evidence="4 8">5.4.2.11</ecNumber>
    </recommendedName>
</protein>
<dbReference type="HAMAP" id="MF_01039">
    <property type="entry name" value="PGAM_GpmA"/>
    <property type="match status" value="1"/>
</dbReference>
<dbReference type="SUPFAM" id="SSF53254">
    <property type="entry name" value="Phosphoglycerate mutase-like"/>
    <property type="match status" value="1"/>
</dbReference>
<evidence type="ECO:0000256" key="4">
    <source>
        <dbReference type="HAMAP-Rule" id="MF_01039"/>
    </source>
</evidence>
<evidence type="ECO:0000313" key="9">
    <source>
        <dbReference type="EMBL" id="GDZ83971.1"/>
    </source>
</evidence>
<dbReference type="InterPro" id="IPR001345">
    <property type="entry name" value="PG/BPGM_mutase_AS"/>
</dbReference>
<proteinExistence type="inferred from homology"/>
<organism evidence="9 10">
    <name type="scientific">Leuconostoc citreum</name>
    <dbReference type="NCBI Taxonomy" id="33964"/>
    <lineage>
        <taxon>Bacteria</taxon>
        <taxon>Bacillati</taxon>
        <taxon>Bacillota</taxon>
        <taxon>Bacilli</taxon>
        <taxon>Lactobacillales</taxon>
        <taxon>Lactobacillaceae</taxon>
        <taxon>Leuconostoc</taxon>
    </lineage>
</organism>
<feature type="binding site" evidence="4 6">
    <location>
        <position position="99"/>
    </location>
    <ligand>
        <name>substrate</name>
    </ligand>
</feature>
<dbReference type="OMA" id="TGWHDVP"/>
<evidence type="ECO:0000256" key="7">
    <source>
        <dbReference type="PIRSR" id="PIRSR613078-3"/>
    </source>
</evidence>
<dbReference type="PANTHER" id="PTHR11931">
    <property type="entry name" value="PHOSPHOGLYCERATE MUTASE"/>
    <property type="match status" value="1"/>
</dbReference>
<dbReference type="PROSITE" id="PS00175">
    <property type="entry name" value="PG_MUTASE"/>
    <property type="match status" value="1"/>
</dbReference>
<dbReference type="AlphaFoldDB" id="A0A5A5TYU6"/>
<dbReference type="GO" id="GO:0004619">
    <property type="term" value="F:phosphoglycerate mutase activity"/>
    <property type="evidence" value="ECO:0007669"/>
    <property type="project" value="UniProtKB-UniRule"/>
</dbReference>
<dbReference type="InterPro" id="IPR029033">
    <property type="entry name" value="His_PPase_superfam"/>
</dbReference>
<sequence length="226" mass="25605">MVAQLVLVRHGESTANRDNQFTGWTDVPLTAKGRAQAKKVGQLLADKAMTFDDVHTSYLQRAISTANIILYESHQSWVPIHKTWRLNERHYGALRGLNKDAARQKYGVSAVQLWRRSYTAVPPLLDRVTPDRRYPNQIEPLGESLAMASDRLLPYWHSTIEPALRAGRHQLVVAHGSSLRALIKYLENISDEAIDGLEVGNGEPICYTFNEKFEISPRQYLQADVK</sequence>
<dbReference type="UniPathway" id="UPA00109">
    <property type="reaction ID" value="UER00186"/>
</dbReference>
<dbReference type="RefSeq" id="WP_004905620.1">
    <property type="nucleotide sequence ID" value="NZ_BJJW01000006.1"/>
</dbReference>
<evidence type="ECO:0000256" key="8">
    <source>
        <dbReference type="RuleBase" id="RU004512"/>
    </source>
</evidence>
<evidence type="ECO:0000256" key="6">
    <source>
        <dbReference type="PIRSR" id="PIRSR613078-2"/>
    </source>
</evidence>
<feature type="active site" description="Tele-phosphohistidine intermediate" evidence="4 5">
    <location>
        <position position="10"/>
    </location>
</feature>
<dbReference type="CDD" id="cd07067">
    <property type="entry name" value="HP_PGM_like"/>
    <property type="match status" value="1"/>
</dbReference>
<dbReference type="SMART" id="SM00855">
    <property type="entry name" value="PGAM"/>
    <property type="match status" value="1"/>
</dbReference>
<evidence type="ECO:0000256" key="2">
    <source>
        <dbReference type="ARBA" id="ARBA00023152"/>
    </source>
</evidence>
<feature type="binding site" evidence="4 6">
    <location>
        <position position="61"/>
    </location>
    <ligand>
        <name>substrate</name>
    </ligand>
</feature>
<dbReference type="GO" id="GO:0006096">
    <property type="term" value="P:glycolytic process"/>
    <property type="evidence" value="ECO:0007669"/>
    <property type="project" value="UniProtKB-UniRule"/>
</dbReference>
<evidence type="ECO:0000256" key="3">
    <source>
        <dbReference type="ARBA" id="ARBA00023235"/>
    </source>
</evidence>
<keyword evidence="2 4" id="KW-0324">Glycolysis</keyword>
<dbReference type="PIRSF" id="PIRSF000709">
    <property type="entry name" value="6PFK_2-Ptase"/>
    <property type="match status" value="1"/>
</dbReference>
<dbReference type="EC" id="5.4.2.11" evidence="4 8"/>
<evidence type="ECO:0000313" key="10">
    <source>
        <dbReference type="Proteomes" id="UP000323274"/>
    </source>
</evidence>
<dbReference type="NCBIfam" id="TIGR01258">
    <property type="entry name" value="pgm_1"/>
    <property type="match status" value="1"/>
</dbReference>
<keyword evidence="4" id="KW-0312">Gluconeogenesis</keyword>
<evidence type="ECO:0000256" key="1">
    <source>
        <dbReference type="ARBA" id="ARBA00006717"/>
    </source>
</evidence>
<feature type="binding site" evidence="4 6">
    <location>
        <begin position="88"/>
        <end position="91"/>
    </location>
    <ligand>
        <name>substrate</name>
    </ligand>
</feature>
<keyword evidence="3 4" id="KW-0413">Isomerase</keyword>
<comment type="similarity">
    <text evidence="1 4">Belongs to the phosphoglycerate mutase family. BPG-dependent PGAM subfamily.</text>
</comment>
<reference evidence="9 10" key="1">
    <citation type="submission" date="2019-04" db="EMBL/GenBank/DDBJ databases">
        <title>A pseudo-fructophilic Leuconostoc citreum strain F192-5 isolated from peel of satsuma mandarin: the first report for isolation and characterization of strain-dependent fructophilic-like characteristics.</title>
        <authorList>
            <person name="Maeno S."/>
            <person name="Tanizawa Y."/>
            <person name="Kajikawa A."/>
            <person name="Kanesaki Y."/>
            <person name="Kubota E."/>
            <person name="Arita M."/>
            <person name="Leon D."/>
            <person name="Endo A."/>
        </authorList>
    </citation>
    <scope>NUCLEOTIDE SEQUENCE [LARGE SCALE GENOMIC DNA]</scope>
    <source>
        <strain evidence="9 10">F192-5</strain>
    </source>
</reference>
<evidence type="ECO:0000256" key="5">
    <source>
        <dbReference type="PIRSR" id="PIRSR613078-1"/>
    </source>
</evidence>
<feature type="site" description="Transition state stabilizer" evidence="4 7">
    <location>
        <position position="175"/>
    </location>
</feature>
<gene>
    <name evidence="9" type="primary">gpmA1</name>
    <name evidence="4" type="synonym">gpmA</name>
    <name evidence="9" type="ORF">LCIT_12130</name>
</gene>
<comment type="pathway">
    <text evidence="4 8">Carbohydrate degradation; glycolysis; pyruvate from D-glyceraldehyde 3-phosphate: step 3/5.</text>
</comment>
<dbReference type="Proteomes" id="UP000323274">
    <property type="component" value="Unassembled WGS sequence"/>
</dbReference>
<accession>A0A5A5TYU6</accession>
<comment type="catalytic activity">
    <reaction evidence="4 8">
        <text>(2R)-2-phosphoglycerate = (2R)-3-phosphoglycerate</text>
        <dbReference type="Rhea" id="RHEA:15901"/>
        <dbReference type="ChEBI" id="CHEBI:58272"/>
        <dbReference type="ChEBI" id="CHEBI:58289"/>
        <dbReference type="EC" id="5.4.2.11"/>
    </reaction>
</comment>